<feature type="compositionally biased region" description="Low complexity" evidence="1">
    <location>
        <begin position="607"/>
        <end position="621"/>
    </location>
</feature>
<feature type="compositionally biased region" description="Low complexity" evidence="1">
    <location>
        <begin position="35"/>
        <end position="45"/>
    </location>
</feature>
<dbReference type="VEuPathDB" id="TriTrypDB:BSAL_31375"/>
<feature type="region of interest" description="Disordered" evidence="1">
    <location>
        <begin position="523"/>
        <end position="551"/>
    </location>
</feature>
<feature type="region of interest" description="Disordered" evidence="1">
    <location>
        <begin position="600"/>
        <end position="621"/>
    </location>
</feature>
<feature type="compositionally biased region" description="Low complexity" evidence="1">
    <location>
        <begin position="295"/>
        <end position="306"/>
    </location>
</feature>
<dbReference type="InterPro" id="IPR002083">
    <property type="entry name" value="MATH/TRAF_dom"/>
</dbReference>
<dbReference type="Proteomes" id="UP000051952">
    <property type="component" value="Unassembled WGS sequence"/>
</dbReference>
<feature type="domain" description="BSD" evidence="3">
    <location>
        <begin position="389"/>
        <end position="421"/>
    </location>
</feature>
<feature type="region of interest" description="Disordered" evidence="1">
    <location>
        <begin position="1"/>
        <end position="52"/>
    </location>
</feature>
<protein>
    <recommendedName>
        <fullName evidence="6">BSD domain-containing protein</fullName>
    </recommendedName>
</protein>
<keyword evidence="5" id="KW-1185">Reference proteome</keyword>
<dbReference type="PROSITE" id="PS50858">
    <property type="entry name" value="BSD"/>
    <property type="match status" value="1"/>
</dbReference>
<dbReference type="PROSITE" id="PS50144">
    <property type="entry name" value="MATH"/>
    <property type="match status" value="1"/>
</dbReference>
<evidence type="ECO:0000313" key="4">
    <source>
        <dbReference type="EMBL" id="CUG91335.1"/>
    </source>
</evidence>
<evidence type="ECO:0000313" key="5">
    <source>
        <dbReference type="Proteomes" id="UP000051952"/>
    </source>
</evidence>
<dbReference type="EMBL" id="CYKH01001907">
    <property type="protein sequence ID" value="CUG91335.1"/>
    <property type="molecule type" value="Genomic_DNA"/>
</dbReference>
<dbReference type="OrthoDB" id="47923at2759"/>
<feature type="region of interest" description="Disordered" evidence="1">
    <location>
        <begin position="679"/>
        <end position="759"/>
    </location>
</feature>
<name>A0A0S4JIQ1_BODSA</name>
<dbReference type="InterPro" id="IPR035925">
    <property type="entry name" value="BSD_dom_sf"/>
</dbReference>
<feature type="compositionally biased region" description="Polar residues" evidence="1">
    <location>
        <begin position="733"/>
        <end position="744"/>
    </location>
</feature>
<organism evidence="4 5">
    <name type="scientific">Bodo saltans</name>
    <name type="common">Flagellated protozoan</name>
    <dbReference type="NCBI Taxonomy" id="75058"/>
    <lineage>
        <taxon>Eukaryota</taxon>
        <taxon>Discoba</taxon>
        <taxon>Euglenozoa</taxon>
        <taxon>Kinetoplastea</taxon>
        <taxon>Metakinetoplastina</taxon>
        <taxon>Eubodonida</taxon>
        <taxon>Bodonidae</taxon>
        <taxon>Bodo</taxon>
    </lineage>
</organism>
<dbReference type="SMART" id="SM00751">
    <property type="entry name" value="BSD"/>
    <property type="match status" value="1"/>
</dbReference>
<feature type="compositionally biased region" description="Low complexity" evidence="1">
    <location>
        <begin position="7"/>
        <end position="26"/>
    </location>
</feature>
<dbReference type="InterPro" id="IPR005607">
    <property type="entry name" value="BSD_dom"/>
</dbReference>
<reference evidence="5" key="1">
    <citation type="submission" date="2015-09" db="EMBL/GenBank/DDBJ databases">
        <authorList>
            <consortium name="Pathogen Informatics"/>
        </authorList>
    </citation>
    <scope>NUCLEOTIDE SEQUENCE [LARGE SCALE GENOMIC DNA]</scope>
    <source>
        <strain evidence="5">Lake Konstanz</strain>
    </source>
</reference>
<dbReference type="AlphaFoldDB" id="A0A0S4JIQ1"/>
<dbReference type="SUPFAM" id="SSF140383">
    <property type="entry name" value="BSD domain-like"/>
    <property type="match status" value="1"/>
</dbReference>
<evidence type="ECO:0000259" key="3">
    <source>
        <dbReference type="PROSITE" id="PS50858"/>
    </source>
</evidence>
<feature type="compositionally biased region" description="Low complexity" evidence="1">
    <location>
        <begin position="691"/>
        <end position="701"/>
    </location>
</feature>
<accession>A0A0S4JIQ1</accession>
<evidence type="ECO:0000259" key="2">
    <source>
        <dbReference type="PROSITE" id="PS50144"/>
    </source>
</evidence>
<feature type="region of interest" description="Disordered" evidence="1">
    <location>
        <begin position="295"/>
        <end position="314"/>
    </location>
</feature>
<feature type="domain" description="MATH" evidence="2">
    <location>
        <begin position="62"/>
        <end position="206"/>
    </location>
</feature>
<sequence>MSEARETSASPQAPQQVQQTSPQAAAKTPNGKSTAAASSPQQQSSPLPPAEVALISNPIPSFSVFQWVPRGVRNLNRRNKLSSLPFWFPNDTMRLHQFRLVLLRGVVKEDREEDDAVAVFLEYIPPPPTPSTTSSTTHPKGCRVTMRLLNRAFMDEGSRAGDVIAESTATLDEVERQVAFREFMLPKHLADVQFVGDDGATVILEVSVMTGVNVVAESVAKSAGSLWSTFSSISSSVTTFVKDAVQSTRLDQREEFDDQSSNGGSGLDALNAAKQSATSFFSSLLDSTVGGSSAGGAAASSSSSGAPPQRELPWDTVPERWHGREEQWRNLLSVQLVEDENTFLVGVSRGIQPDEQLLLTQYGLNHRAITAAASLFDYDRDVHQGLLSLAALRAQRYRLVPQKINDEMFWATFMWKIASLSTCGTHDQAQLLLSIISAPLVVPPHRPAGDAGSGSGADGGDAASTLTATAGAFSSWVQTAARGITSTVRSTGGIMKGHTPPTDEEVTIAVKEAIESSAALEDYLDDGDDDTTHHGEDSGEDEEGGGGGGGVLMISAVKHCDSQLENLRKLKQRQVPESLEASVDAAVSALESVLRRRDEQKANKSVAAPALHAQPHAPLHAQPDEPLLVDALETEHAAQGEPTAEVQRDEAPASDEVTSQFDADDGTVEVKTNDAAQPLQPAGEAEEEEATTAPPAATNATDGSPLFDASFERLPSIDDIATPAAQVVAAGDSAQQRKGPTSSGKKLEFAPMPWEEDDD</sequence>
<evidence type="ECO:0000256" key="1">
    <source>
        <dbReference type="SAM" id="MobiDB-lite"/>
    </source>
</evidence>
<feature type="region of interest" description="Disordered" evidence="1">
    <location>
        <begin position="637"/>
        <end position="666"/>
    </location>
</feature>
<evidence type="ECO:0008006" key="6">
    <source>
        <dbReference type="Google" id="ProtNLM"/>
    </source>
</evidence>
<gene>
    <name evidence="4" type="ORF">BSAL_31375</name>
</gene>
<proteinExistence type="predicted"/>